<dbReference type="PROSITE" id="PS50893">
    <property type="entry name" value="ABC_TRANSPORTER_2"/>
    <property type="match status" value="1"/>
</dbReference>
<reference evidence="5 6" key="1">
    <citation type="submission" date="2020-07" db="EMBL/GenBank/DDBJ databases">
        <title>non toxigenic Corynebacterium sp. nov from a clinical source.</title>
        <authorList>
            <person name="Bernier A.-M."/>
            <person name="Bernard K."/>
        </authorList>
    </citation>
    <scope>NUCLEOTIDE SEQUENCE [LARGE SCALE GENOMIC DNA]</scope>
    <source>
        <strain evidence="6">NML 93-0612</strain>
    </source>
</reference>
<dbReference type="PANTHER" id="PTHR24220">
    <property type="entry name" value="IMPORT ATP-BINDING PROTEIN"/>
    <property type="match status" value="1"/>
</dbReference>
<evidence type="ECO:0000256" key="1">
    <source>
        <dbReference type="ARBA" id="ARBA00022448"/>
    </source>
</evidence>
<dbReference type="InterPro" id="IPR003593">
    <property type="entry name" value="AAA+_ATPase"/>
</dbReference>
<dbReference type="SUPFAM" id="SSF52540">
    <property type="entry name" value="P-loop containing nucleoside triphosphate hydrolases"/>
    <property type="match status" value="1"/>
</dbReference>
<accession>A0A7G5FCP1</accession>
<evidence type="ECO:0000313" key="6">
    <source>
        <dbReference type="Proteomes" id="UP000515570"/>
    </source>
</evidence>
<dbReference type="InterPro" id="IPR015854">
    <property type="entry name" value="ABC_transpr_LolD-like"/>
</dbReference>
<dbReference type="Pfam" id="PF00005">
    <property type="entry name" value="ABC_tran"/>
    <property type="match status" value="1"/>
</dbReference>
<dbReference type="AlphaFoldDB" id="A0A7G5FCP1"/>
<dbReference type="RefSeq" id="WP_182385191.1">
    <property type="nucleotide sequence ID" value="NZ_CP059833.1"/>
</dbReference>
<sequence length="216" mass="22855">MKLDNVTYTVTDGARPRTILRGVSLEVAPGELVAVMGPSGSGKTTLLRIAGLLEMPTSGRVLIDGLDCSHLTPNARADLRRDKLGFVFQDYNLIPSLTLLENVALPLELAGVSGARTAALEELSALGLAEVAAHFPSDVSGGERQRAAIARAFIGSRTTLLADEPTGALDTATSDKVIRLLREKIDAGASGLLVTHEPRLAAWADRTLHLKDGELQ</sequence>
<evidence type="ECO:0000256" key="2">
    <source>
        <dbReference type="ARBA" id="ARBA00022741"/>
    </source>
</evidence>
<proteinExistence type="predicted"/>
<keyword evidence="3 5" id="KW-0067">ATP-binding</keyword>
<dbReference type="EMBL" id="CP059833">
    <property type="protein sequence ID" value="QMV84382.1"/>
    <property type="molecule type" value="Genomic_DNA"/>
</dbReference>
<organism evidence="5 6">
    <name type="scientific">Corynebacterium hindlerae</name>
    <dbReference type="NCBI Taxonomy" id="699041"/>
    <lineage>
        <taxon>Bacteria</taxon>
        <taxon>Bacillati</taxon>
        <taxon>Actinomycetota</taxon>
        <taxon>Actinomycetes</taxon>
        <taxon>Mycobacteriales</taxon>
        <taxon>Corynebacteriaceae</taxon>
        <taxon>Corynebacterium</taxon>
    </lineage>
</organism>
<dbReference type="GO" id="GO:0016887">
    <property type="term" value="F:ATP hydrolysis activity"/>
    <property type="evidence" value="ECO:0007669"/>
    <property type="project" value="InterPro"/>
</dbReference>
<dbReference type="InterPro" id="IPR003439">
    <property type="entry name" value="ABC_transporter-like_ATP-bd"/>
</dbReference>
<evidence type="ECO:0000313" key="5">
    <source>
        <dbReference type="EMBL" id="QMV84382.1"/>
    </source>
</evidence>
<dbReference type="GO" id="GO:0005886">
    <property type="term" value="C:plasma membrane"/>
    <property type="evidence" value="ECO:0007669"/>
    <property type="project" value="TreeGrafter"/>
</dbReference>
<dbReference type="InterPro" id="IPR027417">
    <property type="entry name" value="P-loop_NTPase"/>
</dbReference>
<keyword evidence="6" id="KW-1185">Reference proteome</keyword>
<keyword evidence="1" id="KW-0813">Transport</keyword>
<dbReference type="InterPro" id="IPR017871">
    <property type="entry name" value="ABC_transporter-like_CS"/>
</dbReference>
<dbReference type="Proteomes" id="UP000515570">
    <property type="component" value="Chromosome"/>
</dbReference>
<name>A0A7G5FCP1_9CORY</name>
<dbReference type="CDD" id="cd03255">
    <property type="entry name" value="ABC_MJ0796_LolCDE_FtsE"/>
    <property type="match status" value="1"/>
</dbReference>
<keyword evidence="2" id="KW-0547">Nucleotide-binding</keyword>
<dbReference type="GO" id="GO:0022857">
    <property type="term" value="F:transmembrane transporter activity"/>
    <property type="evidence" value="ECO:0007669"/>
    <property type="project" value="TreeGrafter"/>
</dbReference>
<dbReference type="PROSITE" id="PS00211">
    <property type="entry name" value="ABC_TRANSPORTER_1"/>
    <property type="match status" value="1"/>
</dbReference>
<dbReference type="SMART" id="SM00382">
    <property type="entry name" value="AAA"/>
    <property type="match status" value="1"/>
</dbReference>
<gene>
    <name evidence="5" type="ORF">HW450_08365</name>
</gene>
<evidence type="ECO:0000256" key="3">
    <source>
        <dbReference type="ARBA" id="ARBA00022840"/>
    </source>
</evidence>
<dbReference type="InterPro" id="IPR017911">
    <property type="entry name" value="MacB-like_ATP-bd"/>
</dbReference>
<evidence type="ECO:0000259" key="4">
    <source>
        <dbReference type="PROSITE" id="PS50893"/>
    </source>
</evidence>
<dbReference type="Gene3D" id="3.40.50.300">
    <property type="entry name" value="P-loop containing nucleotide triphosphate hydrolases"/>
    <property type="match status" value="1"/>
</dbReference>
<feature type="domain" description="ABC transporter" evidence="4">
    <location>
        <begin position="1"/>
        <end position="216"/>
    </location>
</feature>
<protein>
    <submittedName>
        <fullName evidence="5">ABC transporter ATP-binding protein</fullName>
    </submittedName>
</protein>
<dbReference type="GO" id="GO:0005524">
    <property type="term" value="F:ATP binding"/>
    <property type="evidence" value="ECO:0007669"/>
    <property type="project" value="UniProtKB-KW"/>
</dbReference>